<dbReference type="Proteomes" id="UP001162131">
    <property type="component" value="Unassembled WGS sequence"/>
</dbReference>
<accession>A0AAU9ILY9</accession>
<gene>
    <name evidence="1" type="ORF">BSTOLATCC_MIC13250</name>
</gene>
<comment type="caution">
    <text evidence="1">The sequence shown here is derived from an EMBL/GenBank/DDBJ whole genome shotgun (WGS) entry which is preliminary data.</text>
</comment>
<organism evidence="1 2">
    <name type="scientific">Blepharisma stoltei</name>
    <dbReference type="NCBI Taxonomy" id="1481888"/>
    <lineage>
        <taxon>Eukaryota</taxon>
        <taxon>Sar</taxon>
        <taxon>Alveolata</taxon>
        <taxon>Ciliophora</taxon>
        <taxon>Postciliodesmatophora</taxon>
        <taxon>Heterotrichea</taxon>
        <taxon>Heterotrichida</taxon>
        <taxon>Blepharismidae</taxon>
        <taxon>Blepharisma</taxon>
    </lineage>
</organism>
<keyword evidence="2" id="KW-1185">Reference proteome</keyword>
<evidence type="ECO:0000313" key="1">
    <source>
        <dbReference type="EMBL" id="CAG9315482.1"/>
    </source>
</evidence>
<evidence type="ECO:0000313" key="2">
    <source>
        <dbReference type="Proteomes" id="UP001162131"/>
    </source>
</evidence>
<dbReference type="AlphaFoldDB" id="A0AAU9ILY9"/>
<proteinExistence type="predicted"/>
<sequence>MMINNSGIKEKIESLFSVKEAKLLFDIDNFEGLKPIKIEQIIKYFKIKDLFAVDVVSQTSISQNINKNWQGWDPTCLLNDDSVFCCFESETFIITPKLNNPFEFFSIQ</sequence>
<reference evidence="1" key="1">
    <citation type="submission" date="2021-09" db="EMBL/GenBank/DDBJ databases">
        <authorList>
            <consortium name="AG Swart"/>
            <person name="Singh M."/>
            <person name="Singh A."/>
            <person name="Seah K."/>
            <person name="Emmerich C."/>
        </authorList>
    </citation>
    <scope>NUCLEOTIDE SEQUENCE</scope>
    <source>
        <strain evidence="1">ATCC30299</strain>
    </source>
</reference>
<protein>
    <submittedName>
        <fullName evidence="1">Uncharacterized protein</fullName>
    </submittedName>
</protein>
<name>A0AAU9ILY9_9CILI</name>
<dbReference type="EMBL" id="CAJZBQ010000013">
    <property type="protein sequence ID" value="CAG9315482.1"/>
    <property type="molecule type" value="Genomic_DNA"/>
</dbReference>